<dbReference type="AlphaFoldDB" id="A0A1H0I3X5"/>
<keyword evidence="3" id="KW-0862">Zinc</keyword>
<keyword evidence="2 5" id="KW-0378">Hydrolase</keyword>
<proteinExistence type="inferred from homology"/>
<evidence type="ECO:0000256" key="3">
    <source>
        <dbReference type="PIRSR" id="PIRSR001235-1"/>
    </source>
</evidence>
<dbReference type="Proteomes" id="UP000198741">
    <property type="component" value="Chromosome I"/>
</dbReference>
<reference evidence="5 6" key="1">
    <citation type="submission" date="2016-10" db="EMBL/GenBank/DDBJ databases">
        <authorList>
            <person name="de Groot N.N."/>
        </authorList>
    </citation>
    <scope>NUCLEOTIDE SEQUENCE [LARGE SCALE GENOMIC DNA]</scope>
    <source>
        <strain evidence="6">P4-7,KCTC 19426,CECT 7604</strain>
    </source>
</reference>
<feature type="binding site" evidence="3">
    <location>
        <position position="95"/>
    </location>
    <ligand>
        <name>Zn(2+)</name>
        <dbReference type="ChEBI" id="CHEBI:29105"/>
        <label>2</label>
    </ligand>
</feature>
<dbReference type="Gene3D" id="3.40.630.10">
    <property type="entry name" value="Zn peptidases"/>
    <property type="match status" value="1"/>
</dbReference>
<feature type="binding site" evidence="3">
    <location>
        <position position="195"/>
    </location>
    <ligand>
        <name>Zn(2+)</name>
        <dbReference type="ChEBI" id="CHEBI:29105"/>
        <label>1</label>
    </ligand>
</feature>
<accession>A0A1H0I3X5</accession>
<dbReference type="PANTHER" id="PTHR32494">
    <property type="entry name" value="ALLANTOATE DEIMINASE-RELATED"/>
    <property type="match status" value="1"/>
</dbReference>
<evidence type="ECO:0000256" key="1">
    <source>
        <dbReference type="ARBA" id="ARBA00006153"/>
    </source>
</evidence>
<feature type="binding site" evidence="3">
    <location>
        <position position="130"/>
    </location>
    <ligand>
        <name>Zn(2+)</name>
        <dbReference type="ChEBI" id="CHEBI:29105"/>
        <label>2</label>
    </ligand>
</feature>
<keyword evidence="3" id="KW-0479">Metal-binding</keyword>
<feature type="binding site" evidence="3">
    <location>
        <position position="84"/>
    </location>
    <ligand>
        <name>Zn(2+)</name>
        <dbReference type="ChEBI" id="CHEBI:29105"/>
        <label>1</label>
    </ligand>
</feature>
<protein>
    <submittedName>
        <fullName evidence="5">N-carbamoyl-L-amino-acid hydrolase</fullName>
    </submittedName>
</protein>
<sequence length="410" mass="43227">MKYGPPPAASGRFNSAWAELATVGRDHRRGGYSRHVFDDADMQMREWFTAQAARRGLDTEVDRNGNIWAWWGTPGPGAVVTGSHLDSVPGGGAFDGPLGVVSSLLAIDELRVRGFAPAKPIALVCFAEEEGGRFGLPCLGSRLMTGMADPEHVRRLHDPDAISFADAARRVGFDPTTIGPDPDRVAMIGAFVELHVEQGRLLHAADPNAAVAVGTQITAHGRWRMTLTGEGNHAGTTRPADRHDPMIPAAAAILAARRTLSLYDGAVATIGRLEPVPGGTNVIASSVDAWMDVRYGAAADTAALVDEIVAAVREEAELEGCTLVVHRESLSDQVMFDPALTMDLASALKVPVIPTGAGHDAGILADRVPSTMLFVRNPTGISHAPGEHAETADCLAGIEALADALTELAR</sequence>
<comment type="cofactor">
    <cofactor evidence="3">
        <name>Zn(2+)</name>
        <dbReference type="ChEBI" id="CHEBI:29105"/>
    </cofactor>
    <text evidence="3">Binds 2 Zn(2+) ions per subunit.</text>
</comment>
<dbReference type="GO" id="GO:0046872">
    <property type="term" value="F:metal ion binding"/>
    <property type="evidence" value="ECO:0007669"/>
    <property type="project" value="UniProtKB-KW"/>
</dbReference>
<feature type="binding site" evidence="3">
    <location>
        <position position="95"/>
    </location>
    <ligand>
        <name>Zn(2+)</name>
        <dbReference type="ChEBI" id="CHEBI:29105"/>
        <label>1</label>
    </ligand>
</feature>
<dbReference type="SUPFAM" id="SSF53187">
    <property type="entry name" value="Zn-dependent exopeptidases"/>
    <property type="match status" value="1"/>
</dbReference>
<keyword evidence="6" id="KW-1185">Reference proteome</keyword>
<dbReference type="InterPro" id="IPR036264">
    <property type="entry name" value="Bact_exopeptidase_dim_dom"/>
</dbReference>
<feature type="binding site" evidence="4">
    <location>
        <position position="222"/>
    </location>
    <ligand>
        <name>allantoate</name>
        <dbReference type="ChEBI" id="CHEBI:17536"/>
    </ligand>
</feature>
<dbReference type="EMBL" id="LT629710">
    <property type="protein sequence ID" value="SDO26144.1"/>
    <property type="molecule type" value="Genomic_DNA"/>
</dbReference>
<dbReference type="STRING" id="1090615.SAMN04515671_0347"/>
<dbReference type="InterPro" id="IPR002933">
    <property type="entry name" value="Peptidase_M20"/>
</dbReference>
<evidence type="ECO:0000313" key="6">
    <source>
        <dbReference type="Proteomes" id="UP000198741"/>
    </source>
</evidence>
<dbReference type="PIRSF" id="PIRSF001235">
    <property type="entry name" value="Amidase_carbamoylase"/>
    <property type="match status" value="1"/>
</dbReference>
<dbReference type="Gene3D" id="3.30.70.360">
    <property type="match status" value="1"/>
</dbReference>
<dbReference type="NCBIfam" id="NF006770">
    <property type="entry name" value="PRK09290.1-4"/>
    <property type="match status" value="1"/>
</dbReference>
<gene>
    <name evidence="5" type="ORF">SAMN04515671_0347</name>
</gene>
<comment type="similarity">
    <text evidence="1">Belongs to the peptidase M20 family.</text>
</comment>
<dbReference type="GO" id="GO:0016813">
    <property type="term" value="F:hydrolase activity, acting on carbon-nitrogen (but not peptide) bonds, in linear amidines"/>
    <property type="evidence" value="ECO:0007669"/>
    <property type="project" value="InterPro"/>
</dbReference>
<feature type="binding site" evidence="3">
    <location>
        <position position="383"/>
    </location>
    <ligand>
        <name>Zn(2+)</name>
        <dbReference type="ChEBI" id="CHEBI:29105"/>
        <label>2</label>
    </ligand>
</feature>
<evidence type="ECO:0000256" key="2">
    <source>
        <dbReference type="ARBA" id="ARBA00022801"/>
    </source>
</evidence>
<dbReference type="Pfam" id="PF01546">
    <property type="entry name" value="Peptidase_M20"/>
    <property type="match status" value="1"/>
</dbReference>
<dbReference type="InterPro" id="IPR010158">
    <property type="entry name" value="Amidase_Cbmase"/>
</dbReference>
<dbReference type="OrthoDB" id="9808195at2"/>
<dbReference type="PANTHER" id="PTHR32494:SF5">
    <property type="entry name" value="ALLANTOATE AMIDOHYDROLASE"/>
    <property type="match status" value="1"/>
</dbReference>
<evidence type="ECO:0000256" key="4">
    <source>
        <dbReference type="PIRSR" id="PIRSR001235-2"/>
    </source>
</evidence>
<evidence type="ECO:0000313" key="5">
    <source>
        <dbReference type="EMBL" id="SDO26144.1"/>
    </source>
</evidence>
<name>A0A1H0I3X5_9ACTN</name>
<dbReference type="NCBIfam" id="TIGR01879">
    <property type="entry name" value="hydantase"/>
    <property type="match status" value="1"/>
</dbReference>
<organism evidence="5 6">
    <name type="scientific">Nakamurella panacisegetis</name>
    <dbReference type="NCBI Taxonomy" id="1090615"/>
    <lineage>
        <taxon>Bacteria</taxon>
        <taxon>Bacillati</taxon>
        <taxon>Actinomycetota</taxon>
        <taxon>Actinomycetes</taxon>
        <taxon>Nakamurellales</taxon>
        <taxon>Nakamurellaceae</taxon>
        <taxon>Nakamurella</taxon>
    </lineage>
</organism>
<dbReference type="SUPFAM" id="SSF55031">
    <property type="entry name" value="Bacterial exopeptidase dimerisation domain"/>
    <property type="match status" value="1"/>
</dbReference>
<feature type="binding site" evidence="4">
    <location>
        <position position="294"/>
    </location>
    <ligand>
        <name>allantoate</name>
        <dbReference type="ChEBI" id="CHEBI:17536"/>
    </ligand>
</feature>
<feature type="binding site" evidence="4">
    <location>
        <position position="281"/>
    </location>
    <ligand>
        <name>allantoate</name>
        <dbReference type="ChEBI" id="CHEBI:17536"/>
    </ligand>
</feature>